<dbReference type="RefSeq" id="WP_168551825.1">
    <property type="nucleotide sequence ID" value="NZ_JAAWWL010000001.1"/>
</dbReference>
<accession>A0ABX1GP10</accession>
<evidence type="ECO:0000313" key="2">
    <source>
        <dbReference type="Proteomes" id="UP000718451"/>
    </source>
</evidence>
<reference evidence="1 2" key="1">
    <citation type="submission" date="2020-04" db="EMBL/GenBank/DDBJ databases">
        <authorList>
            <person name="Yoon J."/>
        </authorList>
    </citation>
    <scope>NUCLEOTIDE SEQUENCE [LARGE SCALE GENOMIC DNA]</scope>
    <source>
        <strain evidence="1 2">DJ-13</strain>
    </source>
</reference>
<organism evidence="1 2">
    <name type="scientific">Croceivirga thetidis</name>
    <dbReference type="NCBI Taxonomy" id="2721623"/>
    <lineage>
        <taxon>Bacteria</taxon>
        <taxon>Pseudomonadati</taxon>
        <taxon>Bacteroidota</taxon>
        <taxon>Flavobacteriia</taxon>
        <taxon>Flavobacteriales</taxon>
        <taxon>Flavobacteriaceae</taxon>
        <taxon>Croceivirga</taxon>
    </lineage>
</organism>
<dbReference type="Proteomes" id="UP000718451">
    <property type="component" value="Unassembled WGS sequence"/>
</dbReference>
<name>A0ABX1GP10_9FLAO</name>
<evidence type="ECO:0000313" key="1">
    <source>
        <dbReference type="EMBL" id="NKI31667.1"/>
    </source>
</evidence>
<dbReference type="Gene3D" id="3.20.20.80">
    <property type="entry name" value="Glycosidases"/>
    <property type="match status" value="1"/>
</dbReference>
<dbReference type="Pfam" id="PF22612">
    <property type="entry name" value="GH113"/>
    <property type="match status" value="1"/>
</dbReference>
<dbReference type="CDD" id="cd19608">
    <property type="entry name" value="GH113_mannanase-like"/>
    <property type="match status" value="1"/>
</dbReference>
<proteinExistence type="predicted"/>
<dbReference type="GO" id="GO:0016787">
    <property type="term" value="F:hydrolase activity"/>
    <property type="evidence" value="ECO:0007669"/>
    <property type="project" value="UniProtKB-KW"/>
</dbReference>
<dbReference type="SUPFAM" id="SSF51445">
    <property type="entry name" value="(Trans)glycosidases"/>
    <property type="match status" value="1"/>
</dbReference>
<gene>
    <name evidence="1" type="ORF">HCU67_06885</name>
</gene>
<keyword evidence="2" id="KW-1185">Reference proteome</keyword>
<keyword evidence="1" id="KW-0378">Hydrolase</keyword>
<dbReference type="InterPro" id="IPR055151">
    <property type="entry name" value="GH113"/>
</dbReference>
<dbReference type="EMBL" id="JAAWWL010000001">
    <property type="protein sequence ID" value="NKI31667.1"/>
    <property type="molecule type" value="Genomic_DNA"/>
</dbReference>
<protein>
    <submittedName>
        <fullName evidence="1">Glycoside hydrolase</fullName>
    </submittedName>
</protein>
<comment type="caution">
    <text evidence="1">The sequence shown here is derived from an EMBL/GenBank/DDBJ whole genome shotgun (WGS) entry which is preliminary data.</text>
</comment>
<dbReference type="InterPro" id="IPR017853">
    <property type="entry name" value="GH"/>
</dbReference>
<sequence length="334" mass="39042">MRSLGLLLLCLLQFSCSSQNESKINGVSFVANPDRANQSHVNPVLDIGANYAAVMPFGFVRNLQDPGVIFDTDRQWFGETKVGAKQYIEILKKNGIQIMVKPQIWVWRGEFTGDLLMNSEDDWVKFENSYEKFILTYARLAQETNAEIYCIGTELEEFVKHRPEFWHKLIGEVRKIYSGQLTYAANWDEYKRTPFWEDMDFIGVDAYFPLSEMREPSVDDMKKGWQKWKTALKELSNTTDKPILFTEFGYRSMDYTAKKPWLVDRNEMAVNLQSQADALKVTFEEFWKEDWFAGGFVWKWFIHHEDSGGVEDNRFTPQNKPAQEVLKKAFSEFN</sequence>